<dbReference type="PANTHER" id="PTHR10192:SF5">
    <property type="entry name" value="GEPHYRIN"/>
    <property type="match status" value="1"/>
</dbReference>
<dbReference type="InterPro" id="IPR005110">
    <property type="entry name" value="MoeA_linker/N"/>
</dbReference>
<dbReference type="InterPro" id="IPR036425">
    <property type="entry name" value="MoaB/Mog-like_dom_sf"/>
</dbReference>
<dbReference type="Gene3D" id="2.40.340.10">
    <property type="entry name" value="MoeA, C-terminal, domain IV"/>
    <property type="match status" value="1"/>
</dbReference>
<dbReference type="Gene3D" id="3.40.980.10">
    <property type="entry name" value="MoaB/Mog-like domain"/>
    <property type="match status" value="1"/>
</dbReference>
<name>A0A381VXE5_9ZZZZ</name>
<dbReference type="SUPFAM" id="SSF63882">
    <property type="entry name" value="MoeA N-terminal region -like"/>
    <property type="match status" value="1"/>
</dbReference>
<dbReference type="InterPro" id="IPR001453">
    <property type="entry name" value="MoaB/Mog_dom"/>
</dbReference>
<sequence>MSEFFDVVTPKEAIKKLLSKKNFPEMISEKINTVNSDGRILSQDIKSSINLPHFNRSSMDGYAIYASDSNGVSLSNPNYLEIIEEIKMGDVPKHTILTGKTSRIFTGGMIPKGSNAVIMEEDTEELGNNMIEIKKPVSIGENIIFSGEETKKGNIIINKGTKIRSQEIGSLLESGFTEIFVSKKPIIGVLSSGDELIPPESTLELGKIRDINTYTISNLINNSGGIAEIFPILPDDLNSQLNQAKKALQFCDMLIFSAGSSISYRDTTAEVINSLDKPGVIVHGISVKPGKPTILGLSGNKPIIGLPGNPVSSIMIFINIVKPILDKLNNHISVITKQIDCTLTEDISSQTGREDYVQVSISGTDQKILATPVFGKSNLINTLVNSDGFVTIPPETGGIYKNSIVKVKTYE</sequence>
<protein>
    <recommendedName>
        <fullName evidence="3">MoaB/Mog domain-containing protein</fullName>
    </recommendedName>
</protein>
<evidence type="ECO:0000256" key="2">
    <source>
        <dbReference type="ARBA" id="ARBA00023150"/>
    </source>
</evidence>
<proteinExistence type="predicted"/>
<dbReference type="GO" id="GO:0005829">
    <property type="term" value="C:cytosol"/>
    <property type="evidence" value="ECO:0007669"/>
    <property type="project" value="TreeGrafter"/>
</dbReference>
<dbReference type="Pfam" id="PF03454">
    <property type="entry name" value="MoeA_C"/>
    <property type="match status" value="1"/>
</dbReference>
<dbReference type="UniPathway" id="UPA00344"/>
<evidence type="ECO:0000259" key="3">
    <source>
        <dbReference type="SMART" id="SM00852"/>
    </source>
</evidence>
<dbReference type="PROSITE" id="PS01079">
    <property type="entry name" value="MOCF_BIOSYNTHESIS_2"/>
    <property type="match status" value="1"/>
</dbReference>
<dbReference type="InterPro" id="IPR036688">
    <property type="entry name" value="MoeA_C_domain_IV_sf"/>
</dbReference>
<dbReference type="AlphaFoldDB" id="A0A381VXE5"/>
<dbReference type="CDD" id="cd00887">
    <property type="entry name" value="MoeA"/>
    <property type="match status" value="1"/>
</dbReference>
<evidence type="ECO:0000313" key="4">
    <source>
        <dbReference type="EMBL" id="SVA44307.1"/>
    </source>
</evidence>
<dbReference type="SMART" id="SM00852">
    <property type="entry name" value="MoCF_biosynth"/>
    <property type="match status" value="1"/>
</dbReference>
<dbReference type="GO" id="GO:0061599">
    <property type="term" value="F:molybdopterin molybdotransferase activity"/>
    <property type="evidence" value="ECO:0007669"/>
    <property type="project" value="TreeGrafter"/>
</dbReference>
<dbReference type="InterPro" id="IPR038987">
    <property type="entry name" value="MoeA-like"/>
</dbReference>
<dbReference type="Gene3D" id="3.90.105.10">
    <property type="entry name" value="Molybdopterin biosynthesis moea protein, domain 2"/>
    <property type="match status" value="1"/>
</dbReference>
<keyword evidence="2" id="KW-0501">Molybdenum cofactor biosynthesis</keyword>
<dbReference type="PANTHER" id="PTHR10192">
    <property type="entry name" value="MOLYBDOPTERIN BIOSYNTHESIS PROTEIN"/>
    <property type="match status" value="1"/>
</dbReference>
<dbReference type="InterPro" id="IPR008284">
    <property type="entry name" value="MoCF_biosynth_CS"/>
</dbReference>
<dbReference type="SUPFAM" id="SSF53218">
    <property type="entry name" value="Molybdenum cofactor biosynthesis proteins"/>
    <property type="match status" value="1"/>
</dbReference>
<gene>
    <name evidence="4" type="ORF">METZ01_LOCUS97161</name>
</gene>
<dbReference type="Pfam" id="PF00994">
    <property type="entry name" value="MoCF_biosynth"/>
    <property type="match status" value="1"/>
</dbReference>
<comment type="pathway">
    <text evidence="1">Cofactor biosynthesis; molybdopterin biosynthesis.</text>
</comment>
<reference evidence="4" key="1">
    <citation type="submission" date="2018-05" db="EMBL/GenBank/DDBJ databases">
        <authorList>
            <person name="Lanie J.A."/>
            <person name="Ng W.-L."/>
            <person name="Kazmierczak K.M."/>
            <person name="Andrzejewski T.M."/>
            <person name="Davidsen T.M."/>
            <person name="Wayne K.J."/>
            <person name="Tettelin H."/>
            <person name="Glass J.I."/>
            <person name="Rusch D."/>
            <person name="Podicherti R."/>
            <person name="Tsui H.-C.T."/>
            <person name="Winkler M.E."/>
        </authorList>
    </citation>
    <scope>NUCLEOTIDE SEQUENCE</scope>
</reference>
<accession>A0A381VXE5</accession>
<dbReference type="GO" id="GO:0006777">
    <property type="term" value="P:Mo-molybdopterin cofactor biosynthetic process"/>
    <property type="evidence" value="ECO:0007669"/>
    <property type="project" value="UniProtKB-KW"/>
</dbReference>
<feature type="domain" description="MoaB/Mog" evidence="3">
    <location>
        <begin position="188"/>
        <end position="327"/>
    </location>
</feature>
<dbReference type="Pfam" id="PF03453">
    <property type="entry name" value="MoeA_N"/>
    <property type="match status" value="1"/>
</dbReference>
<dbReference type="InterPro" id="IPR036135">
    <property type="entry name" value="MoeA_linker/N_sf"/>
</dbReference>
<evidence type="ECO:0000256" key="1">
    <source>
        <dbReference type="ARBA" id="ARBA00005046"/>
    </source>
</evidence>
<organism evidence="4">
    <name type="scientific">marine metagenome</name>
    <dbReference type="NCBI Taxonomy" id="408172"/>
    <lineage>
        <taxon>unclassified sequences</taxon>
        <taxon>metagenomes</taxon>
        <taxon>ecological metagenomes</taxon>
    </lineage>
</organism>
<dbReference type="SUPFAM" id="SSF63867">
    <property type="entry name" value="MoeA C-terminal domain-like"/>
    <property type="match status" value="1"/>
</dbReference>
<dbReference type="InterPro" id="IPR005111">
    <property type="entry name" value="MoeA_C_domain_IV"/>
</dbReference>
<dbReference type="EMBL" id="UINC01009911">
    <property type="protein sequence ID" value="SVA44307.1"/>
    <property type="molecule type" value="Genomic_DNA"/>
</dbReference>
<dbReference type="Gene3D" id="2.170.190.11">
    <property type="entry name" value="Molybdopterin biosynthesis moea protein, domain 3"/>
    <property type="match status" value="1"/>
</dbReference>